<gene>
    <name evidence="2" type="ORF">GPAL_1094</name>
</gene>
<keyword evidence="1" id="KW-0812">Transmembrane</keyword>
<dbReference type="RefSeq" id="WP_006009806.1">
    <property type="nucleotide sequence ID" value="NZ_BAEQ01000018.1"/>
</dbReference>
<feature type="transmembrane region" description="Helical" evidence="1">
    <location>
        <begin position="116"/>
        <end position="136"/>
    </location>
</feature>
<dbReference type="EMBL" id="BAEQ01000018">
    <property type="protein sequence ID" value="GAC27973.1"/>
    <property type="molecule type" value="Genomic_DNA"/>
</dbReference>
<proteinExistence type="predicted"/>
<dbReference type="Proteomes" id="UP000006251">
    <property type="component" value="Unassembled WGS sequence"/>
</dbReference>
<dbReference type="AlphaFoldDB" id="K6ZGB8"/>
<protein>
    <submittedName>
        <fullName evidence="2">Uncharacterized protein</fullName>
    </submittedName>
</protein>
<reference evidence="3" key="1">
    <citation type="journal article" date="2014" name="Environ. Microbiol.">
        <title>Comparative genomics of the marine bacterial genus Glaciecola reveals the high degree of genomic diversity and genomic characteristic for cold adaptation.</title>
        <authorList>
            <person name="Qin Q.L."/>
            <person name="Xie B.B."/>
            <person name="Yu Y."/>
            <person name="Shu Y.L."/>
            <person name="Rong J.C."/>
            <person name="Zhang Y.J."/>
            <person name="Zhao D.L."/>
            <person name="Chen X.L."/>
            <person name="Zhang X.Y."/>
            <person name="Chen B."/>
            <person name="Zhou B.C."/>
            <person name="Zhang Y.Z."/>
        </authorList>
    </citation>
    <scope>NUCLEOTIDE SEQUENCE [LARGE SCALE GENOMIC DNA]</scope>
    <source>
        <strain evidence="3">ACAM 615</strain>
    </source>
</reference>
<accession>K6ZGB8</accession>
<name>K6ZGB8_9ALTE</name>
<keyword evidence="3" id="KW-1185">Reference proteome</keyword>
<keyword evidence="1" id="KW-0472">Membrane</keyword>
<feature type="transmembrane region" description="Helical" evidence="1">
    <location>
        <begin position="142"/>
        <end position="160"/>
    </location>
</feature>
<comment type="caution">
    <text evidence="2">The sequence shown here is derived from an EMBL/GenBank/DDBJ whole genome shotgun (WGS) entry which is preliminary data.</text>
</comment>
<evidence type="ECO:0000256" key="1">
    <source>
        <dbReference type="SAM" id="Phobius"/>
    </source>
</evidence>
<dbReference type="STRING" id="1121922.GCA_000428905_00066"/>
<sequence length="173" mass="19134">MIFAFVRLAISGLIAFFFYAAWAYYANSLVTDDTNILYKAALVQGTYSGGITLIFTFVLELCHKVFRNEQYCLPFVIPTLAKPSFFSKECATSKAFEASLLNIEHARKGSCIPGMLITPLPAIAVQSVFVIGVNIAFMTPNLWLTVAPSIFFSAVYGYVYSVSLTKKLKHVQA</sequence>
<evidence type="ECO:0000313" key="2">
    <source>
        <dbReference type="EMBL" id="GAC27973.1"/>
    </source>
</evidence>
<keyword evidence="1" id="KW-1133">Transmembrane helix</keyword>
<feature type="transmembrane region" description="Helical" evidence="1">
    <location>
        <begin position="5"/>
        <end position="25"/>
    </location>
</feature>
<evidence type="ECO:0000313" key="3">
    <source>
        <dbReference type="Proteomes" id="UP000006251"/>
    </source>
</evidence>
<feature type="transmembrane region" description="Helical" evidence="1">
    <location>
        <begin position="37"/>
        <end position="59"/>
    </location>
</feature>
<organism evidence="2 3">
    <name type="scientific">Brumicola pallidula DSM 14239 = ACAM 615</name>
    <dbReference type="NCBI Taxonomy" id="1121922"/>
    <lineage>
        <taxon>Bacteria</taxon>
        <taxon>Pseudomonadati</taxon>
        <taxon>Pseudomonadota</taxon>
        <taxon>Gammaproteobacteria</taxon>
        <taxon>Alteromonadales</taxon>
        <taxon>Alteromonadaceae</taxon>
        <taxon>Brumicola</taxon>
    </lineage>
</organism>
<dbReference type="OrthoDB" id="6288988at2"/>